<keyword evidence="2" id="KW-1185">Reference proteome</keyword>
<protein>
    <recommendedName>
        <fullName evidence="3">Regulatory protein YycH-like domain-containing protein</fullName>
    </recommendedName>
</protein>
<name>A0ABS3H480_9ENTE</name>
<organism evidence="1 2">
    <name type="scientific">Candidatus Enterococcus ikei</name>
    <dbReference type="NCBI Taxonomy" id="2815326"/>
    <lineage>
        <taxon>Bacteria</taxon>
        <taxon>Bacillati</taxon>
        <taxon>Bacillota</taxon>
        <taxon>Bacilli</taxon>
        <taxon>Lactobacillales</taxon>
        <taxon>Enterococcaceae</taxon>
        <taxon>Enterococcus</taxon>
    </lineage>
</organism>
<dbReference type="RefSeq" id="WP_207113891.1">
    <property type="nucleotide sequence ID" value="NZ_JAFLWD010000064.1"/>
</dbReference>
<sequence>MKKEKKEWIKLLLQLFLLPIFIGMATFQANVAFSNKQNEENKKEVIKTITLGTSEEYINSIFDVPKYSFTESVELGDPPPLNEKKIPVTLKHNFYLVNDALVRVSFDSNTAISYFFFVLGNKSSLDLSPYTVTKIGLGKDSYKSIKKNSESEFINIVDNSPIDRTCSIIRTSSANNRSAIYYSEWYEFGQSTNYTNIVYGNIWNKTEKYADYQSLSFESKLLYDYSDLHDQVKSEMGIFELKGDDAFKLQSTIHKEYGNAIPNVYGLVHPKYNHVIDINSPKDKWNQVYSATN</sequence>
<evidence type="ECO:0000313" key="1">
    <source>
        <dbReference type="EMBL" id="MBO0441953.1"/>
    </source>
</evidence>
<evidence type="ECO:0008006" key="3">
    <source>
        <dbReference type="Google" id="ProtNLM"/>
    </source>
</evidence>
<dbReference type="EMBL" id="JAFLWD010000064">
    <property type="protein sequence ID" value="MBO0441953.1"/>
    <property type="molecule type" value="Genomic_DNA"/>
</dbReference>
<reference evidence="1 2" key="1">
    <citation type="submission" date="2021-03" db="EMBL/GenBank/DDBJ databases">
        <title>Enterococcal diversity collection.</title>
        <authorList>
            <person name="Gilmore M.S."/>
            <person name="Schwartzman J."/>
            <person name="Van Tyne D."/>
            <person name="Martin M."/>
            <person name="Earl A.M."/>
            <person name="Manson A.L."/>
            <person name="Straub T."/>
            <person name="Salamzade R."/>
            <person name="Saavedra J."/>
            <person name="Lebreton F."/>
            <person name="Prichula J."/>
            <person name="Schaufler K."/>
            <person name="Gaca A."/>
            <person name="Sgardioli B."/>
            <person name="Wagenaar J."/>
            <person name="Strong T."/>
        </authorList>
    </citation>
    <scope>NUCLEOTIDE SEQUENCE [LARGE SCALE GENOMIC DNA]</scope>
    <source>
        <strain evidence="1 2">DIV0869a</strain>
    </source>
</reference>
<gene>
    <name evidence="1" type="ORF">JZO69_16435</name>
</gene>
<dbReference type="Proteomes" id="UP000664632">
    <property type="component" value="Unassembled WGS sequence"/>
</dbReference>
<evidence type="ECO:0000313" key="2">
    <source>
        <dbReference type="Proteomes" id="UP000664632"/>
    </source>
</evidence>
<proteinExistence type="predicted"/>
<comment type="caution">
    <text evidence="1">The sequence shown here is derived from an EMBL/GenBank/DDBJ whole genome shotgun (WGS) entry which is preliminary data.</text>
</comment>
<accession>A0ABS3H480</accession>